<evidence type="ECO:0000259" key="18">
    <source>
        <dbReference type="PROSITE" id="PS50109"/>
    </source>
</evidence>
<dbReference type="InterPro" id="IPR008207">
    <property type="entry name" value="Sig_transdc_His_kin_Hpt_dom"/>
</dbReference>
<evidence type="ECO:0000256" key="12">
    <source>
        <dbReference type="ARBA" id="ARBA00022989"/>
    </source>
</evidence>
<dbReference type="EC" id="2.7.13.3" evidence="3"/>
<comment type="catalytic activity">
    <reaction evidence="1">
        <text>ATP + protein L-histidine = ADP + protein N-phospho-L-histidine.</text>
        <dbReference type="EC" id="2.7.13.3"/>
    </reaction>
</comment>
<name>A0A4Y8WJK2_9VIBR</name>
<keyword evidence="9" id="KW-0418">Kinase</keyword>
<keyword evidence="7" id="KW-0808">Transferase</keyword>
<dbReference type="SMART" id="SM00448">
    <property type="entry name" value="REC"/>
    <property type="match status" value="1"/>
</dbReference>
<evidence type="ECO:0000259" key="19">
    <source>
        <dbReference type="PROSITE" id="PS50110"/>
    </source>
</evidence>
<dbReference type="SMART" id="SM00387">
    <property type="entry name" value="HATPase_c"/>
    <property type="match status" value="1"/>
</dbReference>
<dbReference type="InterPro" id="IPR036641">
    <property type="entry name" value="HPT_dom_sf"/>
</dbReference>
<dbReference type="GO" id="GO:0005886">
    <property type="term" value="C:plasma membrane"/>
    <property type="evidence" value="ECO:0007669"/>
    <property type="project" value="UniProtKB-SubCell"/>
</dbReference>
<keyword evidence="14" id="KW-0472">Membrane</keyword>
<dbReference type="Pfam" id="PF02518">
    <property type="entry name" value="HATPase_c"/>
    <property type="match status" value="1"/>
</dbReference>
<dbReference type="InterPro" id="IPR001789">
    <property type="entry name" value="Sig_transdc_resp-reg_receiver"/>
</dbReference>
<accession>A0A4Y8WJK2</accession>
<dbReference type="Pfam" id="PF01627">
    <property type="entry name" value="Hpt"/>
    <property type="match status" value="1"/>
</dbReference>
<feature type="modified residue" description="4-aspartylphosphate" evidence="16">
    <location>
        <position position="1036"/>
    </location>
</feature>
<dbReference type="PANTHER" id="PTHR43047:SF72">
    <property type="entry name" value="OSMOSENSING HISTIDINE PROTEIN KINASE SLN1"/>
    <property type="match status" value="1"/>
</dbReference>
<dbReference type="SMART" id="SM00062">
    <property type="entry name" value="PBPb"/>
    <property type="match status" value="1"/>
</dbReference>
<dbReference type="Gene3D" id="3.40.190.10">
    <property type="entry name" value="Periplasmic binding protein-like II"/>
    <property type="match status" value="4"/>
</dbReference>
<dbReference type="SMART" id="SM00388">
    <property type="entry name" value="HisKA"/>
    <property type="match status" value="1"/>
</dbReference>
<feature type="domain" description="HPt" evidence="20">
    <location>
        <begin position="1105"/>
        <end position="1209"/>
    </location>
</feature>
<evidence type="ECO:0000256" key="4">
    <source>
        <dbReference type="ARBA" id="ARBA00022475"/>
    </source>
</evidence>
<dbReference type="PROSITE" id="PS50109">
    <property type="entry name" value="HIS_KIN"/>
    <property type="match status" value="1"/>
</dbReference>
<dbReference type="InterPro" id="IPR011006">
    <property type="entry name" value="CheY-like_superfamily"/>
</dbReference>
<dbReference type="CDD" id="cd17546">
    <property type="entry name" value="REC_hyHK_CKI1_RcsC-like"/>
    <property type="match status" value="1"/>
</dbReference>
<dbReference type="InterPro" id="IPR036890">
    <property type="entry name" value="HATPase_C_sf"/>
</dbReference>
<dbReference type="CDD" id="cd00088">
    <property type="entry name" value="HPT"/>
    <property type="match status" value="1"/>
</dbReference>
<dbReference type="InterPro" id="IPR005467">
    <property type="entry name" value="His_kinase_dom"/>
</dbReference>
<dbReference type="SUPFAM" id="SSF53850">
    <property type="entry name" value="Periplasmic binding protein-like II"/>
    <property type="match status" value="2"/>
</dbReference>
<evidence type="ECO:0000256" key="6">
    <source>
        <dbReference type="ARBA" id="ARBA00022553"/>
    </source>
</evidence>
<keyword evidence="4" id="KW-1003">Cell membrane</keyword>
<keyword evidence="17" id="KW-0732">Signal</keyword>
<evidence type="ECO:0000313" key="21">
    <source>
        <dbReference type="EMBL" id="TFH92836.1"/>
    </source>
</evidence>
<evidence type="ECO:0000256" key="14">
    <source>
        <dbReference type="ARBA" id="ARBA00023136"/>
    </source>
</evidence>
<dbReference type="InterPro" id="IPR036097">
    <property type="entry name" value="HisK_dim/P_sf"/>
</dbReference>
<dbReference type="PROSITE" id="PS50110">
    <property type="entry name" value="RESPONSE_REGULATORY"/>
    <property type="match status" value="1"/>
</dbReference>
<dbReference type="SUPFAM" id="SSF52172">
    <property type="entry name" value="CheY-like"/>
    <property type="match status" value="1"/>
</dbReference>
<evidence type="ECO:0000256" key="5">
    <source>
        <dbReference type="ARBA" id="ARBA00022519"/>
    </source>
</evidence>
<dbReference type="CDD" id="cd16922">
    <property type="entry name" value="HATPase_EvgS-ArcB-TorS-like"/>
    <property type="match status" value="1"/>
</dbReference>
<evidence type="ECO:0000256" key="10">
    <source>
        <dbReference type="ARBA" id="ARBA00022801"/>
    </source>
</evidence>
<keyword evidence="6 16" id="KW-0597">Phosphoprotein</keyword>
<dbReference type="EMBL" id="SATR01000004">
    <property type="protein sequence ID" value="TFH92836.1"/>
    <property type="molecule type" value="Genomic_DNA"/>
</dbReference>
<evidence type="ECO:0000256" key="8">
    <source>
        <dbReference type="ARBA" id="ARBA00022692"/>
    </source>
</evidence>
<keyword evidence="11" id="KW-0067">ATP-binding</keyword>
<keyword evidence="5" id="KW-0997">Cell inner membrane</keyword>
<sequence>MIRFYRILNFVMTLVALFVISSSAAHAVYPATKPKSSTLIFGVVSNGLCGKECSTQTNTFFSISNDYLTNVASAMNVEIRFKPYPTINELLLAVEHQEVLGSVGFSRTKQRESRFLFSKPFFRSRVAVWYSDDSLSENPATELNWSCVKGTSYCEQLERNGIRKIYYAKDLNEATTRMRDGKSNAFISSFVVLSTYLDSNNIINGMVDTPEWVEGEDIGLITAKGNQWLIDEVNQIIDLEKSGASVRTIVSNNRYHTIERRLARYLAVKGNERPITYSTAANSYPFLFRDEDGVLDGFLYDFFELLKSRSGLEFEYVEPANNVKGKLSGFRSDIVPVAYTDVTNIPNWQLTNSFMSVNYVAVTKSGVPEPKPGLEKVGILSGVDEKGLVHLVGWRDNQISQYTALMSIVNDLKAHRIDVAYIPQELTHTILLRNDASELEVGEHDSLQVHLALATKNNPELNALLNSLFTSIDTNELKKVMRSHRSINLVNGVTSENLWQMGAAVFAVLLFSGLFAYFLISNLKLKVELAESSANQGEKEKEWLKSIITELDSWVFIHDRHNKLLLSNCSRYINKQCLGCTLNDNFSNQYLVDNEEEVALVLSGQSIVDYHEVKGCDSNLHHISRQRKAIRSLTANTEYVLTVLDDISEQKQRESDLITAREEAQQAVIAREQFLATMSHELRTPIAAIQGSLELASLREKQGRTADLLAQAQKSTRHLNVLVDEVLDFSKLNAQQFILNPTKVNLLELLCESVRSYEQAAHAKGLLYQVEINPLVCRFVLIDEVRLVQIFNNLLSNAIKFTSSGFVKIEVTSTQAELKLTISDSGIGMSTEQIDKVLKPFTQADAGVTRQYGGSGLGLSIVEKLVNCMDGNMSVESIPNVGSAFYLTIPLKCVEQEDRHLAQFSYSEDLPVALKQWCRIWKMSVATDGANISLDEQGRVLATINGKAKSPITIEECRYPSVIQKLLSQSDNEYSEPIESRALAGKVLVAEDNGINQTILRMQLDEIGVQHHIVSNGQEAIDYLNLNQDVSIVLTDFHMPVMDGFELTRLIKSSEVYSHLPVIGITAEDARVANELGQASGQDAVLCKPYSIDALRVFLMEYLGDNSEMPSWLVPYGEQERSEFADIFIQTMEQDLTVLNSSDSLGAKRKALHRVKGALGAVGISALAEQCKQVEKTCDEELVHTAEDFMQKLNAEIEATKMWRMSGEV</sequence>
<evidence type="ECO:0000313" key="22">
    <source>
        <dbReference type="Proteomes" id="UP000297753"/>
    </source>
</evidence>
<keyword evidence="22" id="KW-1185">Reference proteome</keyword>
<dbReference type="Gene3D" id="3.30.565.10">
    <property type="entry name" value="Histidine kinase-like ATPase, C-terminal domain"/>
    <property type="match status" value="1"/>
</dbReference>
<evidence type="ECO:0000256" key="13">
    <source>
        <dbReference type="ARBA" id="ARBA00023012"/>
    </source>
</evidence>
<evidence type="ECO:0000259" key="20">
    <source>
        <dbReference type="PROSITE" id="PS50894"/>
    </source>
</evidence>
<dbReference type="PROSITE" id="PS50894">
    <property type="entry name" value="HPT"/>
    <property type="match status" value="1"/>
</dbReference>
<feature type="chain" id="PRO_5021487270" description="histidine kinase" evidence="17">
    <location>
        <begin position="28"/>
        <end position="1209"/>
    </location>
</feature>
<feature type="modified residue" description="Phosphohistidine" evidence="15">
    <location>
        <position position="1153"/>
    </location>
</feature>
<comment type="subcellular location">
    <subcellularLocation>
        <location evidence="2">Cell inner membrane</location>
        <topology evidence="2">Multi-pass membrane protein</topology>
    </subcellularLocation>
</comment>
<feature type="domain" description="Histidine kinase" evidence="18">
    <location>
        <begin position="677"/>
        <end position="893"/>
    </location>
</feature>
<evidence type="ECO:0000256" key="1">
    <source>
        <dbReference type="ARBA" id="ARBA00000085"/>
    </source>
</evidence>
<organism evidence="21 22">
    <name type="scientific">Vibrio ouci</name>
    <dbReference type="NCBI Taxonomy" id="2499078"/>
    <lineage>
        <taxon>Bacteria</taxon>
        <taxon>Pseudomonadati</taxon>
        <taxon>Pseudomonadota</taxon>
        <taxon>Gammaproteobacteria</taxon>
        <taxon>Vibrionales</taxon>
        <taxon>Vibrionaceae</taxon>
        <taxon>Vibrio</taxon>
    </lineage>
</organism>
<dbReference type="InterPro" id="IPR003594">
    <property type="entry name" value="HATPase_dom"/>
</dbReference>
<dbReference type="Pfam" id="PF00497">
    <property type="entry name" value="SBP_bac_3"/>
    <property type="match status" value="1"/>
</dbReference>
<keyword evidence="11" id="KW-0547">Nucleotide-binding</keyword>
<dbReference type="SUPFAM" id="SSF55874">
    <property type="entry name" value="ATPase domain of HSP90 chaperone/DNA topoisomerase II/histidine kinase"/>
    <property type="match status" value="1"/>
</dbReference>
<feature type="domain" description="Response regulatory" evidence="19">
    <location>
        <begin position="986"/>
        <end position="1103"/>
    </location>
</feature>
<dbReference type="InterPro" id="IPR004358">
    <property type="entry name" value="Sig_transdc_His_kin-like_C"/>
</dbReference>
<dbReference type="RefSeq" id="WP_134834422.1">
    <property type="nucleotide sequence ID" value="NZ_SATR01000004.1"/>
</dbReference>
<evidence type="ECO:0000256" key="7">
    <source>
        <dbReference type="ARBA" id="ARBA00022679"/>
    </source>
</evidence>
<keyword evidence="8" id="KW-0812">Transmembrane</keyword>
<dbReference type="Gene3D" id="1.20.120.160">
    <property type="entry name" value="HPT domain"/>
    <property type="match status" value="1"/>
</dbReference>
<evidence type="ECO:0000256" key="3">
    <source>
        <dbReference type="ARBA" id="ARBA00012438"/>
    </source>
</evidence>
<dbReference type="Proteomes" id="UP000297753">
    <property type="component" value="Unassembled WGS sequence"/>
</dbReference>
<keyword evidence="12" id="KW-1133">Transmembrane helix</keyword>
<dbReference type="PANTHER" id="PTHR43047">
    <property type="entry name" value="TWO-COMPONENT HISTIDINE PROTEIN KINASE"/>
    <property type="match status" value="1"/>
</dbReference>
<dbReference type="CDD" id="cd00082">
    <property type="entry name" value="HisKA"/>
    <property type="match status" value="1"/>
</dbReference>
<proteinExistence type="predicted"/>
<dbReference type="PRINTS" id="PR00344">
    <property type="entry name" value="BCTRLSENSOR"/>
</dbReference>
<comment type="caution">
    <text evidence="21">The sequence shown here is derived from an EMBL/GenBank/DDBJ whole genome shotgun (WGS) entry which is preliminary data.</text>
</comment>
<dbReference type="Pfam" id="PF00072">
    <property type="entry name" value="Response_reg"/>
    <property type="match status" value="1"/>
</dbReference>
<evidence type="ECO:0000256" key="15">
    <source>
        <dbReference type="PROSITE-ProRule" id="PRU00110"/>
    </source>
</evidence>
<dbReference type="FunFam" id="3.30.565.10:FF:000010">
    <property type="entry name" value="Sensor histidine kinase RcsC"/>
    <property type="match status" value="1"/>
</dbReference>
<evidence type="ECO:0000256" key="17">
    <source>
        <dbReference type="SAM" id="SignalP"/>
    </source>
</evidence>
<dbReference type="SUPFAM" id="SSF47226">
    <property type="entry name" value="Histidine-containing phosphotransfer domain, HPT domain"/>
    <property type="match status" value="1"/>
</dbReference>
<evidence type="ECO:0000256" key="9">
    <source>
        <dbReference type="ARBA" id="ARBA00022777"/>
    </source>
</evidence>
<dbReference type="Pfam" id="PF00512">
    <property type="entry name" value="HisKA"/>
    <property type="match status" value="1"/>
</dbReference>
<keyword evidence="13" id="KW-0902">Two-component regulatory system</keyword>
<dbReference type="OrthoDB" id="9810730at2"/>
<evidence type="ECO:0000256" key="11">
    <source>
        <dbReference type="ARBA" id="ARBA00022840"/>
    </source>
</evidence>
<dbReference type="Gene3D" id="1.10.287.130">
    <property type="match status" value="1"/>
</dbReference>
<dbReference type="Gene3D" id="3.40.50.2300">
    <property type="match status" value="1"/>
</dbReference>
<keyword evidence="10" id="KW-0378">Hydrolase</keyword>
<dbReference type="GO" id="GO:0009927">
    <property type="term" value="F:histidine phosphotransfer kinase activity"/>
    <property type="evidence" value="ECO:0007669"/>
    <property type="project" value="TreeGrafter"/>
</dbReference>
<dbReference type="GO" id="GO:0016787">
    <property type="term" value="F:hydrolase activity"/>
    <property type="evidence" value="ECO:0007669"/>
    <property type="project" value="UniProtKB-KW"/>
</dbReference>
<evidence type="ECO:0000256" key="16">
    <source>
        <dbReference type="PROSITE-ProRule" id="PRU00169"/>
    </source>
</evidence>
<dbReference type="AlphaFoldDB" id="A0A4Y8WJK2"/>
<protein>
    <recommendedName>
        <fullName evidence="3">histidine kinase</fullName>
        <ecNumber evidence="3">2.7.13.3</ecNumber>
    </recommendedName>
</protein>
<dbReference type="GO" id="GO:0000155">
    <property type="term" value="F:phosphorelay sensor kinase activity"/>
    <property type="evidence" value="ECO:0007669"/>
    <property type="project" value="InterPro"/>
</dbReference>
<dbReference type="SUPFAM" id="SSF47384">
    <property type="entry name" value="Homodimeric domain of signal transducing histidine kinase"/>
    <property type="match status" value="1"/>
</dbReference>
<gene>
    <name evidence="21" type="ORF">ELS82_04670</name>
</gene>
<dbReference type="InterPro" id="IPR003661">
    <property type="entry name" value="HisK_dim/P_dom"/>
</dbReference>
<dbReference type="InterPro" id="IPR001638">
    <property type="entry name" value="Solute-binding_3/MltF_N"/>
</dbReference>
<feature type="signal peptide" evidence="17">
    <location>
        <begin position="1"/>
        <end position="27"/>
    </location>
</feature>
<evidence type="ECO:0000256" key="2">
    <source>
        <dbReference type="ARBA" id="ARBA00004429"/>
    </source>
</evidence>
<reference evidence="21 22" key="1">
    <citation type="submission" date="2019-01" db="EMBL/GenBank/DDBJ databases">
        <title>Vibrio BEI176 sp. nov, a marine bacterium isolated from China: eastern marignal seas.</title>
        <authorList>
            <person name="Li B."/>
        </authorList>
    </citation>
    <scope>NUCLEOTIDE SEQUENCE [LARGE SCALE GENOMIC DNA]</scope>
    <source>
        <strain evidence="21 22">BEI176</strain>
    </source>
</reference>